<sequence>MLSVDDEELPSEEEALQATIQRNLEFSLYRNQRVEQLFNILKPQLPPQALYDTQLHYKIEVSKTRFRFDNEAEFDWTYIYFLNEKFKKTQGKATRPSSWKGSNIQCWLSLQKLLVCCPENLPPQYYETFENYEEEVFMMAIDNELLANSLTLMNSNHYQDMITTLEPILYENY</sequence>
<evidence type="ECO:0000313" key="2">
    <source>
        <dbReference type="Proteomes" id="UP000789860"/>
    </source>
</evidence>
<name>A0ACA9MDW3_9GLOM</name>
<feature type="non-terminal residue" evidence="1">
    <location>
        <position position="173"/>
    </location>
</feature>
<keyword evidence="2" id="KW-1185">Reference proteome</keyword>
<organism evidence="1 2">
    <name type="scientific">Scutellospora calospora</name>
    <dbReference type="NCBI Taxonomy" id="85575"/>
    <lineage>
        <taxon>Eukaryota</taxon>
        <taxon>Fungi</taxon>
        <taxon>Fungi incertae sedis</taxon>
        <taxon>Mucoromycota</taxon>
        <taxon>Glomeromycotina</taxon>
        <taxon>Glomeromycetes</taxon>
        <taxon>Diversisporales</taxon>
        <taxon>Gigasporaceae</taxon>
        <taxon>Scutellospora</taxon>
    </lineage>
</organism>
<proteinExistence type="predicted"/>
<gene>
    <name evidence="1" type="ORF">SCALOS_LOCUS6393</name>
</gene>
<accession>A0ACA9MDW3</accession>
<dbReference type="EMBL" id="CAJVPM010012123">
    <property type="protein sequence ID" value="CAG8586003.1"/>
    <property type="molecule type" value="Genomic_DNA"/>
</dbReference>
<evidence type="ECO:0000313" key="1">
    <source>
        <dbReference type="EMBL" id="CAG8586003.1"/>
    </source>
</evidence>
<dbReference type="Proteomes" id="UP000789860">
    <property type="component" value="Unassembled WGS sequence"/>
</dbReference>
<protein>
    <submittedName>
        <fullName evidence="1">932_t:CDS:1</fullName>
    </submittedName>
</protein>
<reference evidence="1" key="1">
    <citation type="submission" date="2021-06" db="EMBL/GenBank/DDBJ databases">
        <authorList>
            <person name="Kallberg Y."/>
            <person name="Tangrot J."/>
            <person name="Rosling A."/>
        </authorList>
    </citation>
    <scope>NUCLEOTIDE SEQUENCE</scope>
    <source>
        <strain evidence="1">AU212A</strain>
    </source>
</reference>
<comment type="caution">
    <text evidence="1">The sequence shown here is derived from an EMBL/GenBank/DDBJ whole genome shotgun (WGS) entry which is preliminary data.</text>
</comment>